<proteinExistence type="predicted"/>
<name>A0A6A6JTR3_WESOR</name>
<gene>
    <name evidence="2" type="ORF">EI97DRAFT_430559</name>
</gene>
<protein>
    <submittedName>
        <fullName evidence="2">Uncharacterized protein</fullName>
    </submittedName>
</protein>
<dbReference type="RefSeq" id="XP_033657032.1">
    <property type="nucleotide sequence ID" value="XM_033797725.1"/>
</dbReference>
<evidence type="ECO:0000313" key="3">
    <source>
        <dbReference type="Proteomes" id="UP000800097"/>
    </source>
</evidence>
<feature type="chain" id="PRO_5025425250" evidence="1">
    <location>
        <begin position="17"/>
        <end position="54"/>
    </location>
</feature>
<keyword evidence="1" id="KW-0732">Signal</keyword>
<dbReference type="EMBL" id="ML986486">
    <property type="protein sequence ID" value="KAF2279493.1"/>
    <property type="molecule type" value="Genomic_DNA"/>
</dbReference>
<accession>A0A6A6JTR3</accession>
<organism evidence="2 3">
    <name type="scientific">Westerdykella ornata</name>
    <dbReference type="NCBI Taxonomy" id="318751"/>
    <lineage>
        <taxon>Eukaryota</taxon>
        <taxon>Fungi</taxon>
        <taxon>Dikarya</taxon>
        <taxon>Ascomycota</taxon>
        <taxon>Pezizomycotina</taxon>
        <taxon>Dothideomycetes</taxon>
        <taxon>Pleosporomycetidae</taxon>
        <taxon>Pleosporales</taxon>
        <taxon>Sporormiaceae</taxon>
        <taxon>Westerdykella</taxon>
    </lineage>
</organism>
<keyword evidence="3" id="KW-1185">Reference proteome</keyword>
<evidence type="ECO:0000256" key="1">
    <source>
        <dbReference type="SAM" id="SignalP"/>
    </source>
</evidence>
<evidence type="ECO:0000313" key="2">
    <source>
        <dbReference type="EMBL" id="KAF2279493.1"/>
    </source>
</evidence>
<dbReference type="Proteomes" id="UP000800097">
    <property type="component" value="Unassembled WGS sequence"/>
</dbReference>
<dbReference type="GeneID" id="54550900"/>
<sequence length="54" mass="6048">MAIGWNIAALLKLALSCFVEVAFFWQLVSNPCPPQLLPTLSFCPRSSMRSIYIC</sequence>
<reference evidence="2" key="1">
    <citation type="journal article" date="2020" name="Stud. Mycol.">
        <title>101 Dothideomycetes genomes: a test case for predicting lifestyles and emergence of pathogens.</title>
        <authorList>
            <person name="Haridas S."/>
            <person name="Albert R."/>
            <person name="Binder M."/>
            <person name="Bloem J."/>
            <person name="Labutti K."/>
            <person name="Salamov A."/>
            <person name="Andreopoulos B."/>
            <person name="Baker S."/>
            <person name="Barry K."/>
            <person name="Bills G."/>
            <person name="Bluhm B."/>
            <person name="Cannon C."/>
            <person name="Castanera R."/>
            <person name="Culley D."/>
            <person name="Daum C."/>
            <person name="Ezra D."/>
            <person name="Gonzalez J."/>
            <person name="Henrissat B."/>
            <person name="Kuo A."/>
            <person name="Liang C."/>
            <person name="Lipzen A."/>
            <person name="Lutzoni F."/>
            <person name="Magnuson J."/>
            <person name="Mondo S."/>
            <person name="Nolan M."/>
            <person name="Ohm R."/>
            <person name="Pangilinan J."/>
            <person name="Park H.-J."/>
            <person name="Ramirez L."/>
            <person name="Alfaro M."/>
            <person name="Sun H."/>
            <person name="Tritt A."/>
            <person name="Yoshinaga Y."/>
            <person name="Zwiers L.-H."/>
            <person name="Turgeon B."/>
            <person name="Goodwin S."/>
            <person name="Spatafora J."/>
            <person name="Crous P."/>
            <person name="Grigoriev I."/>
        </authorList>
    </citation>
    <scope>NUCLEOTIDE SEQUENCE</scope>
    <source>
        <strain evidence="2">CBS 379.55</strain>
    </source>
</reference>
<feature type="signal peptide" evidence="1">
    <location>
        <begin position="1"/>
        <end position="16"/>
    </location>
</feature>
<dbReference type="AlphaFoldDB" id="A0A6A6JTR3"/>